<dbReference type="Proteomes" id="UP000800036">
    <property type="component" value="Unassembled WGS sequence"/>
</dbReference>
<dbReference type="SUPFAM" id="SSF50965">
    <property type="entry name" value="Galactose oxidase, central domain"/>
    <property type="match status" value="1"/>
</dbReference>
<reference evidence="1" key="1">
    <citation type="journal article" date="2020" name="Stud. Mycol.">
        <title>101 Dothideomycetes genomes: a test case for predicting lifestyles and emergence of pathogens.</title>
        <authorList>
            <person name="Haridas S."/>
            <person name="Albert R."/>
            <person name="Binder M."/>
            <person name="Bloem J."/>
            <person name="Labutti K."/>
            <person name="Salamov A."/>
            <person name="Andreopoulos B."/>
            <person name="Baker S."/>
            <person name="Barry K."/>
            <person name="Bills G."/>
            <person name="Bluhm B."/>
            <person name="Cannon C."/>
            <person name="Castanera R."/>
            <person name="Culley D."/>
            <person name="Daum C."/>
            <person name="Ezra D."/>
            <person name="Gonzalez J."/>
            <person name="Henrissat B."/>
            <person name="Kuo A."/>
            <person name="Liang C."/>
            <person name="Lipzen A."/>
            <person name="Lutzoni F."/>
            <person name="Magnuson J."/>
            <person name="Mondo S."/>
            <person name="Nolan M."/>
            <person name="Ohm R."/>
            <person name="Pangilinan J."/>
            <person name="Park H.-J."/>
            <person name="Ramirez L."/>
            <person name="Alfaro M."/>
            <person name="Sun H."/>
            <person name="Tritt A."/>
            <person name="Yoshinaga Y."/>
            <person name="Zwiers L.-H."/>
            <person name="Turgeon B."/>
            <person name="Goodwin S."/>
            <person name="Spatafora J."/>
            <person name="Crous P."/>
            <person name="Grigoriev I."/>
        </authorList>
    </citation>
    <scope>NUCLEOTIDE SEQUENCE</scope>
    <source>
        <strain evidence="1">CBS 107.79</strain>
    </source>
</reference>
<sequence>VGNTWGEMESMREVLVFDAATGDWYRQPTTADDDNYPNGRWTFCMVAASAPDNSSHNIYMYGGEFEGEVTSEPRSDMWILTVPAFHWLRVNVDSQPRKAHSCTTVGQRYMLSYGGTR</sequence>
<dbReference type="InterPro" id="IPR011043">
    <property type="entry name" value="Gal_Oxase/kelch_b-propeller"/>
</dbReference>
<evidence type="ECO:0000313" key="2">
    <source>
        <dbReference type="Proteomes" id="UP000800036"/>
    </source>
</evidence>
<organism evidence="1 2">
    <name type="scientific">Bimuria novae-zelandiae CBS 107.79</name>
    <dbReference type="NCBI Taxonomy" id="1447943"/>
    <lineage>
        <taxon>Eukaryota</taxon>
        <taxon>Fungi</taxon>
        <taxon>Dikarya</taxon>
        <taxon>Ascomycota</taxon>
        <taxon>Pezizomycotina</taxon>
        <taxon>Dothideomycetes</taxon>
        <taxon>Pleosporomycetidae</taxon>
        <taxon>Pleosporales</taxon>
        <taxon>Massarineae</taxon>
        <taxon>Didymosphaeriaceae</taxon>
        <taxon>Bimuria</taxon>
    </lineage>
</organism>
<feature type="non-terminal residue" evidence="1">
    <location>
        <position position="1"/>
    </location>
</feature>
<keyword evidence="2" id="KW-1185">Reference proteome</keyword>
<feature type="non-terminal residue" evidence="1">
    <location>
        <position position="117"/>
    </location>
</feature>
<dbReference type="InterPro" id="IPR015915">
    <property type="entry name" value="Kelch-typ_b-propeller"/>
</dbReference>
<proteinExistence type="predicted"/>
<evidence type="ECO:0008006" key="3">
    <source>
        <dbReference type="Google" id="ProtNLM"/>
    </source>
</evidence>
<gene>
    <name evidence="1" type="ORF">BU23DRAFT_370367</name>
</gene>
<accession>A0A6A5VTE7</accession>
<protein>
    <recommendedName>
        <fullName evidence="3">Galactose oxidase</fullName>
    </recommendedName>
</protein>
<dbReference type="OrthoDB" id="10251809at2759"/>
<dbReference type="Gene3D" id="2.120.10.80">
    <property type="entry name" value="Kelch-type beta propeller"/>
    <property type="match status" value="1"/>
</dbReference>
<evidence type="ECO:0000313" key="1">
    <source>
        <dbReference type="EMBL" id="KAF1976507.1"/>
    </source>
</evidence>
<dbReference type="EMBL" id="ML976666">
    <property type="protein sequence ID" value="KAF1976507.1"/>
    <property type="molecule type" value="Genomic_DNA"/>
</dbReference>
<name>A0A6A5VTE7_9PLEO</name>
<dbReference type="AlphaFoldDB" id="A0A6A5VTE7"/>